<evidence type="ECO:0000256" key="5">
    <source>
        <dbReference type="ARBA" id="ARBA00022723"/>
    </source>
</evidence>
<evidence type="ECO:0000313" key="12">
    <source>
        <dbReference type="Proteomes" id="UP000799436"/>
    </source>
</evidence>
<evidence type="ECO:0000256" key="8">
    <source>
        <dbReference type="ARBA" id="ARBA00023027"/>
    </source>
</evidence>
<dbReference type="EMBL" id="ML995811">
    <property type="protein sequence ID" value="KAF2773367.1"/>
    <property type="molecule type" value="Genomic_DNA"/>
</dbReference>
<dbReference type="PANTHER" id="PTHR42904:SF6">
    <property type="entry name" value="NAD-CAPPED RNA HYDROLASE NUDT12"/>
    <property type="match status" value="1"/>
</dbReference>
<dbReference type="InterPro" id="IPR015797">
    <property type="entry name" value="NUDIX_hydrolase-like_dom_sf"/>
</dbReference>
<proteinExistence type="inferred from homology"/>
<dbReference type="Proteomes" id="UP000799436">
    <property type="component" value="Unassembled WGS sequence"/>
</dbReference>
<accession>A0A6G1LKD9</accession>
<dbReference type="EC" id="3.6.1.22" evidence="4"/>
<dbReference type="CDD" id="cd03429">
    <property type="entry name" value="NUDIX_NADH_pyrophosphatase_Nudt13"/>
    <property type="match status" value="1"/>
</dbReference>
<protein>
    <recommendedName>
        <fullName evidence="4">NAD(+) diphosphatase</fullName>
        <ecNumber evidence="4">3.6.1.22</ecNumber>
    </recommendedName>
</protein>
<keyword evidence="5" id="KW-0479">Metal-binding</keyword>
<organism evidence="11 12">
    <name type="scientific">Teratosphaeria nubilosa</name>
    <dbReference type="NCBI Taxonomy" id="161662"/>
    <lineage>
        <taxon>Eukaryota</taxon>
        <taxon>Fungi</taxon>
        <taxon>Dikarya</taxon>
        <taxon>Ascomycota</taxon>
        <taxon>Pezizomycotina</taxon>
        <taxon>Dothideomycetes</taxon>
        <taxon>Dothideomycetidae</taxon>
        <taxon>Mycosphaerellales</taxon>
        <taxon>Teratosphaeriaceae</taxon>
        <taxon>Teratosphaeria</taxon>
    </lineage>
</organism>
<dbReference type="Gene3D" id="3.90.79.20">
    <property type="match status" value="1"/>
</dbReference>
<evidence type="ECO:0000256" key="1">
    <source>
        <dbReference type="ARBA" id="ARBA00001946"/>
    </source>
</evidence>
<dbReference type="PROSITE" id="PS51462">
    <property type="entry name" value="NUDIX"/>
    <property type="match status" value="1"/>
</dbReference>
<reference evidence="11" key="1">
    <citation type="journal article" date="2020" name="Stud. Mycol.">
        <title>101 Dothideomycetes genomes: a test case for predicting lifestyles and emergence of pathogens.</title>
        <authorList>
            <person name="Haridas S."/>
            <person name="Albert R."/>
            <person name="Binder M."/>
            <person name="Bloem J."/>
            <person name="Labutti K."/>
            <person name="Salamov A."/>
            <person name="Andreopoulos B."/>
            <person name="Baker S."/>
            <person name="Barry K."/>
            <person name="Bills G."/>
            <person name="Bluhm B."/>
            <person name="Cannon C."/>
            <person name="Castanera R."/>
            <person name="Culley D."/>
            <person name="Daum C."/>
            <person name="Ezra D."/>
            <person name="Gonzalez J."/>
            <person name="Henrissat B."/>
            <person name="Kuo A."/>
            <person name="Liang C."/>
            <person name="Lipzen A."/>
            <person name="Lutzoni F."/>
            <person name="Magnuson J."/>
            <person name="Mondo S."/>
            <person name="Nolan M."/>
            <person name="Ohm R."/>
            <person name="Pangilinan J."/>
            <person name="Park H.-J."/>
            <person name="Ramirez L."/>
            <person name="Alfaro M."/>
            <person name="Sun H."/>
            <person name="Tritt A."/>
            <person name="Yoshinaga Y."/>
            <person name="Zwiers L.-H."/>
            <person name="Turgeon B."/>
            <person name="Goodwin S."/>
            <person name="Spatafora J."/>
            <person name="Crous P."/>
            <person name="Grigoriev I."/>
        </authorList>
    </citation>
    <scope>NUCLEOTIDE SEQUENCE</scope>
    <source>
        <strain evidence="11">CBS 116005</strain>
    </source>
</reference>
<feature type="domain" description="Nudix hydrolase" evidence="10">
    <location>
        <begin position="223"/>
        <end position="351"/>
    </location>
</feature>
<keyword evidence="6" id="KW-0378">Hydrolase</keyword>
<sequence>MSTLIEIFGDGNNAYFSNGPINRLAFLRTQHELLDKASMHPSAKYLTFNELNALRDADGRFAYLSYNDVKNAIGRPYEKDEKTQVQEFDPNSHRPTIIFLGLDLEGSTSDGGGQLGAYTGTPYFAIDVTPAHYSQLKQQQESQGRKHTPTRIDLSLTHHNSAILSHARSLLDWNNRNRFCSSCGGRTLSTHGGAKVVCPPADKGIARPTACPTRVGLHNQAFPRTDPTVIIAPISADAKRVLLGRGKRWPENYFSCLSGFVEPGESLEVATRREAYEEAGVRLGRVQLHSSQPWPYPSTLLIGAMGQCENEAAEEISYPESELEEAKWFELGEIEHALEKGANAMWEPPIKGYIGPRVPPAQLMAHQTLRGVLRLFHRR</sequence>
<comment type="cofactor">
    <cofactor evidence="2">
        <name>Zn(2+)</name>
        <dbReference type="ChEBI" id="CHEBI:29105"/>
    </cofactor>
</comment>
<comment type="cofactor">
    <cofactor evidence="1">
        <name>Mg(2+)</name>
        <dbReference type="ChEBI" id="CHEBI:18420"/>
    </cofactor>
</comment>
<dbReference type="Pfam" id="PF00293">
    <property type="entry name" value="NUDIX"/>
    <property type="match status" value="1"/>
</dbReference>
<evidence type="ECO:0000256" key="4">
    <source>
        <dbReference type="ARBA" id="ARBA00012381"/>
    </source>
</evidence>
<dbReference type="OrthoDB" id="10249612at2759"/>
<dbReference type="SUPFAM" id="SSF55811">
    <property type="entry name" value="Nudix"/>
    <property type="match status" value="1"/>
</dbReference>
<comment type="similarity">
    <text evidence="3">Belongs to the Nudix hydrolase family. NudC subfamily.</text>
</comment>
<dbReference type="PANTHER" id="PTHR42904">
    <property type="entry name" value="NUDIX HYDROLASE, NUDC SUBFAMILY"/>
    <property type="match status" value="1"/>
</dbReference>
<keyword evidence="12" id="KW-1185">Reference proteome</keyword>
<evidence type="ECO:0000256" key="2">
    <source>
        <dbReference type="ARBA" id="ARBA00001947"/>
    </source>
</evidence>
<gene>
    <name evidence="11" type="ORF">EJ03DRAFT_323867</name>
</gene>
<evidence type="ECO:0000256" key="6">
    <source>
        <dbReference type="ARBA" id="ARBA00022801"/>
    </source>
</evidence>
<evidence type="ECO:0000256" key="7">
    <source>
        <dbReference type="ARBA" id="ARBA00022842"/>
    </source>
</evidence>
<name>A0A6G1LKD9_9PEZI</name>
<dbReference type="GO" id="GO:0005829">
    <property type="term" value="C:cytosol"/>
    <property type="evidence" value="ECO:0007669"/>
    <property type="project" value="TreeGrafter"/>
</dbReference>
<comment type="catalytic activity">
    <reaction evidence="9">
        <text>a 5'-end NAD(+)-phospho-ribonucleoside in mRNA + H2O = a 5'-end phospho-adenosine-phospho-ribonucleoside in mRNA + beta-nicotinamide D-ribonucleotide + 2 H(+)</text>
        <dbReference type="Rhea" id="RHEA:60876"/>
        <dbReference type="Rhea" id="RHEA-COMP:15698"/>
        <dbReference type="Rhea" id="RHEA-COMP:15719"/>
        <dbReference type="ChEBI" id="CHEBI:14649"/>
        <dbReference type="ChEBI" id="CHEBI:15377"/>
        <dbReference type="ChEBI" id="CHEBI:15378"/>
        <dbReference type="ChEBI" id="CHEBI:144029"/>
        <dbReference type="ChEBI" id="CHEBI:144051"/>
    </reaction>
    <physiologicalReaction direction="left-to-right" evidence="9">
        <dbReference type="Rhea" id="RHEA:60877"/>
    </physiologicalReaction>
</comment>
<dbReference type="GO" id="GO:0019677">
    <property type="term" value="P:NAD+ catabolic process"/>
    <property type="evidence" value="ECO:0007669"/>
    <property type="project" value="TreeGrafter"/>
</dbReference>
<dbReference type="InterPro" id="IPR049734">
    <property type="entry name" value="NudC-like_C"/>
</dbReference>
<dbReference type="InterPro" id="IPR050241">
    <property type="entry name" value="NAD-cap_RNA_hydrolase_NudC"/>
</dbReference>
<dbReference type="GO" id="GO:0046872">
    <property type="term" value="F:metal ion binding"/>
    <property type="evidence" value="ECO:0007669"/>
    <property type="project" value="UniProtKB-KW"/>
</dbReference>
<dbReference type="InterPro" id="IPR000086">
    <property type="entry name" value="NUDIX_hydrolase_dom"/>
</dbReference>
<dbReference type="AlphaFoldDB" id="A0A6G1LKD9"/>
<dbReference type="GO" id="GO:0006742">
    <property type="term" value="P:NADP+ catabolic process"/>
    <property type="evidence" value="ECO:0007669"/>
    <property type="project" value="TreeGrafter"/>
</dbReference>
<keyword evidence="7" id="KW-0460">Magnesium</keyword>
<evidence type="ECO:0000259" key="10">
    <source>
        <dbReference type="PROSITE" id="PS51462"/>
    </source>
</evidence>
<evidence type="ECO:0000256" key="3">
    <source>
        <dbReference type="ARBA" id="ARBA00009595"/>
    </source>
</evidence>
<evidence type="ECO:0000256" key="9">
    <source>
        <dbReference type="ARBA" id="ARBA00023679"/>
    </source>
</evidence>
<evidence type="ECO:0000313" key="11">
    <source>
        <dbReference type="EMBL" id="KAF2773367.1"/>
    </source>
</evidence>
<dbReference type="GO" id="GO:0005777">
    <property type="term" value="C:peroxisome"/>
    <property type="evidence" value="ECO:0007669"/>
    <property type="project" value="TreeGrafter"/>
</dbReference>
<keyword evidence="8" id="KW-0520">NAD</keyword>
<dbReference type="Gene3D" id="3.90.79.10">
    <property type="entry name" value="Nucleoside Triphosphate Pyrophosphohydrolase"/>
    <property type="match status" value="1"/>
</dbReference>
<dbReference type="GO" id="GO:0035529">
    <property type="term" value="F:NADH pyrophosphatase activity"/>
    <property type="evidence" value="ECO:0007669"/>
    <property type="project" value="TreeGrafter"/>
</dbReference>